<dbReference type="SUPFAM" id="SSF53300">
    <property type="entry name" value="vWA-like"/>
    <property type="match status" value="1"/>
</dbReference>
<reference evidence="4 5" key="1">
    <citation type="submission" date="2023-10" db="EMBL/GenBank/DDBJ databases">
        <title>Pseudomonas otitidis isolated from a paediatric patient with cystic fibrosis in Chile.</title>
        <authorList>
            <person name="Amsteins-Romero L."/>
            <person name="Opazo-Capurro A."/>
            <person name="Matus-Kohler M."/>
            <person name="Gonzalez-Rocha G."/>
        </authorList>
    </citation>
    <scope>NUCLEOTIDE SEQUENCE [LARGE SCALE GENOMIC DNA]</scope>
    <source>
        <strain evidence="4 5">P-714</strain>
    </source>
</reference>
<feature type="coiled-coil region" evidence="1">
    <location>
        <begin position="904"/>
        <end position="931"/>
    </location>
</feature>
<feature type="domain" description="VWFA" evidence="3">
    <location>
        <begin position="46"/>
        <end position="350"/>
    </location>
</feature>
<organism evidence="4 5">
    <name type="scientific">Metapseudomonas otitidis</name>
    <dbReference type="NCBI Taxonomy" id="319939"/>
    <lineage>
        <taxon>Bacteria</taxon>
        <taxon>Pseudomonadati</taxon>
        <taxon>Pseudomonadota</taxon>
        <taxon>Gammaproteobacteria</taxon>
        <taxon>Pseudomonadales</taxon>
        <taxon>Pseudomonadaceae</taxon>
        <taxon>Metapseudomonas</taxon>
    </lineage>
</organism>
<keyword evidence="2" id="KW-0732">Signal</keyword>
<name>A0ABU3XM02_9GAMM</name>
<evidence type="ECO:0000256" key="2">
    <source>
        <dbReference type="SAM" id="SignalP"/>
    </source>
</evidence>
<keyword evidence="1" id="KW-0175">Coiled coil</keyword>
<dbReference type="PROSITE" id="PS50234">
    <property type="entry name" value="VWFA"/>
    <property type="match status" value="1"/>
</dbReference>
<sequence>MSVTRKLALGASAFTYLALSLNTALADDTEIYTTRDLPADQRVRPNIMFVIDTSGSMQSGVPGTNCRSLVPLDYSSNGIPRDWCTSTEARTNRVNNGQLTRIQVVKQVVGQLVDELALSNDSNIGLVRFSANNEGGFVNVPVQQAGTVANNFKNQLNSYYASGATPLLEAYHEAAQYMRGGSIIYGRQSTGYIEDWKGAAFVSPWNSDRASYSGSTYNSPIQNSCQKSSIIVLTDGLPNGDSSSHSAIASLVRTGTPNSIYTRCLSYPTDGEAGAGCWMPGLAEWLANNDNGPASVTGKQTISTYTVGFGNISDTRLLNDTAALGQGKFYTTNDTSGLVASLRSILVDILAENTTFTTPTVSVSAYSNFGYRNDLYYALFRPAQGARWLGNVKKYKATSDASGNLVVSDVNGRNAVDSSTGFFLDSAQSYWSSVVDGKNASLGGAAGRLLNPSTRNLYTYTGSNRDPGLTDSVDLTSNAHLLSTSNSALTKAMLGDANMANEYKTNLLTWARGTDPADSSVRAQIGDVLHNAPKVVAYRSDESISRIAAGTAGDRLVLFYGTSEGFIGAINPETGNELFSFIPKELLPNLKAYYDDPKGSANKKYGIDGQFDLKVTYGNVDTTTQLRNATSVILYAGMGRGGRNYYALDMTPSTLGDPSTIQPKLKWVIRGGAGGSTGFTRLGQTWSTPKYAKVKWNGEAQPREVLIFTGGYDTNQDNDAIPDNPKSDSYGNALYVVDANTGEKLWMAGPTGDNDANLKLSTMTNSLPGDPALIDIGGDGLIDTIFTADTRGQIFRFDIKPGNRGASDFATGGRVAALGGTDATNNRRFYNQPDVSLVKERGGETYFTISIGSGYRGHPLSEAALDRFYVIRDKSVYAAPTSYTTVTESNLVDVSSVNLTNAQAQNIQSQIDTKRAEIDALNAREATARANLASYQASIGYTDKLNSLVEVNNAVNQKQAAIDTILRNDPYVTEHATEAGSQTQSHGLVVAAQSALAQLNALNATSPDASAFKASELDSMASGNIGTLQARITAALNDTSLSNQYTAILAKQNQITAAKAAGSDTTALESELDGLNSNYENSAAYGVRDGLIQNLSAINAKIAEIAALQAAVVTAYNQSDSATAASKLAELSSAKSALDSLLPTGLPAAPAGTTSSGLLAANEAQTQTDLEAVSSPLVTQSNLLSTLETERVALAGQASGLQADLQALADRAYDTTSNVLNSTDLAAATAADATPPLTQFEAYNYLIEQARAAAAAGIPTKRAEINALYAQLTPGDSYTPNPTLLAQSSGWFIRFPSGEKVLSSSVSFAGSVLFTTFRPSGQQVTTCGPDVGRGRFYALNLVDASAVFTETVNGTKTAKRSFDLAHGGIPSKPATILRDDKPVDLLCGAEPCLGDPSNKGCVDGAEICETNKAIQGLYWREN</sequence>
<comment type="caution">
    <text evidence="4">The sequence shown here is derived from an EMBL/GenBank/DDBJ whole genome shotgun (WGS) entry which is preliminary data.</text>
</comment>
<keyword evidence="5" id="KW-1185">Reference proteome</keyword>
<accession>A0ABU3XM02</accession>
<dbReference type="SUPFAM" id="SSF50998">
    <property type="entry name" value="Quinoprotein alcohol dehydrogenase-like"/>
    <property type="match status" value="1"/>
</dbReference>
<dbReference type="RefSeq" id="WP_317233581.1">
    <property type="nucleotide sequence ID" value="NZ_JAWJUL010000015.1"/>
</dbReference>
<proteinExistence type="predicted"/>
<evidence type="ECO:0000313" key="4">
    <source>
        <dbReference type="EMBL" id="MDV3438979.1"/>
    </source>
</evidence>
<evidence type="ECO:0000259" key="3">
    <source>
        <dbReference type="PROSITE" id="PS50234"/>
    </source>
</evidence>
<dbReference type="Gene3D" id="3.40.50.410">
    <property type="entry name" value="von Willebrand factor, type A domain"/>
    <property type="match status" value="1"/>
</dbReference>
<gene>
    <name evidence="4" type="ORF">R0G64_05970</name>
</gene>
<evidence type="ECO:0000256" key="1">
    <source>
        <dbReference type="SAM" id="Coils"/>
    </source>
</evidence>
<dbReference type="InterPro" id="IPR036465">
    <property type="entry name" value="vWFA_dom_sf"/>
</dbReference>
<feature type="signal peptide" evidence="2">
    <location>
        <begin position="1"/>
        <end position="26"/>
    </location>
</feature>
<dbReference type="InterPro" id="IPR002035">
    <property type="entry name" value="VWF_A"/>
</dbReference>
<evidence type="ECO:0000313" key="5">
    <source>
        <dbReference type="Proteomes" id="UP001273935"/>
    </source>
</evidence>
<dbReference type="Proteomes" id="UP001273935">
    <property type="component" value="Unassembled WGS sequence"/>
</dbReference>
<dbReference type="InterPro" id="IPR011047">
    <property type="entry name" value="Quinoprotein_ADH-like_sf"/>
</dbReference>
<feature type="chain" id="PRO_5046472051" evidence="2">
    <location>
        <begin position="27"/>
        <end position="1422"/>
    </location>
</feature>
<dbReference type="EMBL" id="JAWJUL010000015">
    <property type="protein sequence ID" value="MDV3438979.1"/>
    <property type="molecule type" value="Genomic_DNA"/>
</dbReference>
<protein>
    <submittedName>
        <fullName evidence="4">PilC/PilY family type IV pilus protein</fullName>
    </submittedName>
</protein>